<sequence>MSAEPALPRPDILAAVQAAYGLELTDIRFLSDGTAHAYRLEGRSGRCFLKLLPNTPYGRETAERLQTEGVLLSALRQLGLPRVPQLMPTLAGSVFLCQML</sequence>
<dbReference type="Proteomes" id="UP001458946">
    <property type="component" value="Unassembled WGS sequence"/>
</dbReference>
<dbReference type="EMBL" id="BAABRN010000016">
    <property type="protein sequence ID" value="GAA5502009.1"/>
    <property type="molecule type" value="Genomic_DNA"/>
</dbReference>
<protein>
    <recommendedName>
        <fullName evidence="3">Aminoglycoside phosphotransferase</fullName>
    </recommendedName>
</protein>
<accession>A0ABP9V9Q6</accession>
<dbReference type="RefSeq" id="WP_353541978.1">
    <property type="nucleotide sequence ID" value="NZ_BAABRN010000016.1"/>
</dbReference>
<evidence type="ECO:0000313" key="2">
    <source>
        <dbReference type="Proteomes" id="UP001458946"/>
    </source>
</evidence>
<dbReference type="Gene3D" id="3.30.200.20">
    <property type="entry name" value="Phosphorylase Kinase, domain 1"/>
    <property type="match status" value="1"/>
</dbReference>
<keyword evidence="2" id="KW-1185">Reference proteome</keyword>
<dbReference type="InterPro" id="IPR011009">
    <property type="entry name" value="Kinase-like_dom_sf"/>
</dbReference>
<organism evidence="1 2">
    <name type="scientific">Deinococcus xinjiangensis</name>
    <dbReference type="NCBI Taxonomy" id="457454"/>
    <lineage>
        <taxon>Bacteria</taxon>
        <taxon>Thermotogati</taxon>
        <taxon>Deinococcota</taxon>
        <taxon>Deinococci</taxon>
        <taxon>Deinococcales</taxon>
        <taxon>Deinococcaceae</taxon>
        <taxon>Deinococcus</taxon>
    </lineage>
</organism>
<evidence type="ECO:0008006" key="3">
    <source>
        <dbReference type="Google" id="ProtNLM"/>
    </source>
</evidence>
<proteinExistence type="predicted"/>
<reference evidence="1 2" key="1">
    <citation type="submission" date="2024-02" db="EMBL/GenBank/DDBJ databases">
        <title>Deinococcus xinjiangensis NBRC 107630.</title>
        <authorList>
            <person name="Ichikawa N."/>
            <person name="Katano-Makiyama Y."/>
            <person name="Hidaka K."/>
        </authorList>
    </citation>
    <scope>NUCLEOTIDE SEQUENCE [LARGE SCALE GENOMIC DNA]</scope>
    <source>
        <strain evidence="1 2">NBRC 107630</strain>
    </source>
</reference>
<dbReference type="SUPFAM" id="SSF56112">
    <property type="entry name" value="Protein kinase-like (PK-like)"/>
    <property type="match status" value="1"/>
</dbReference>
<comment type="caution">
    <text evidence="1">The sequence shown here is derived from an EMBL/GenBank/DDBJ whole genome shotgun (WGS) entry which is preliminary data.</text>
</comment>
<name>A0ABP9V9Q6_9DEIO</name>
<gene>
    <name evidence="1" type="ORF">Dxin01_01748</name>
</gene>
<evidence type="ECO:0000313" key="1">
    <source>
        <dbReference type="EMBL" id="GAA5502009.1"/>
    </source>
</evidence>